<keyword evidence="3" id="KW-0813">Transport</keyword>
<dbReference type="InterPro" id="IPR037185">
    <property type="entry name" value="EmrE-like"/>
</dbReference>
<dbReference type="GO" id="GO:0005886">
    <property type="term" value="C:plasma membrane"/>
    <property type="evidence" value="ECO:0007669"/>
    <property type="project" value="UniProtKB-SubCell"/>
</dbReference>
<keyword evidence="6" id="KW-1133">Transmembrane helix</keyword>
<evidence type="ECO:0000256" key="4">
    <source>
        <dbReference type="ARBA" id="ARBA00022475"/>
    </source>
</evidence>
<evidence type="ECO:0000256" key="3">
    <source>
        <dbReference type="ARBA" id="ARBA00022448"/>
    </source>
</evidence>
<dbReference type="InterPro" id="IPR000620">
    <property type="entry name" value="EamA_dom"/>
</dbReference>
<evidence type="ECO:0000259" key="8">
    <source>
        <dbReference type="Pfam" id="PF00892"/>
    </source>
</evidence>
<accession>A0A160MIY8</accession>
<dbReference type="Pfam" id="PF00892">
    <property type="entry name" value="EamA"/>
    <property type="match status" value="2"/>
</dbReference>
<dbReference type="PANTHER" id="PTHR22911:SF137">
    <property type="entry name" value="SOLUTE CARRIER FAMILY 35 MEMBER G2-RELATED"/>
    <property type="match status" value="1"/>
</dbReference>
<evidence type="ECO:0000313" key="9">
    <source>
        <dbReference type="EMBL" id="AND42828.1"/>
    </source>
</evidence>
<sequence>MKNNEVQTGALYAGFAYFLWGILPVYWKFLDHVQADEILANRIFWSFFFMLMILLASKKWNDFAATMKGFKTNRKQLYALIIASILISTNWFLYIWAVNNDQMIEASLGYYINPLVSVILGMVVFKEKLSTAQYLSFGFAFAGVLILTVSYGRFPWIAIVLALSFGLYGLAKKLIKVDSAVGLTLETLVVTPIAFIYMIILFMDGKQAFLHVSLSSDLLLIGAGAATAVPLLYFAKGAQKIPMSMLGFLQYIAPTITLILGIFVYHEHFTKLHLLSFMFIWLALTIYSVSRTKLFAHWETKLKRGKGIGI</sequence>
<comment type="similarity">
    <text evidence="2">Belongs to the EamA transporter family.</text>
</comment>
<evidence type="ECO:0000256" key="6">
    <source>
        <dbReference type="ARBA" id="ARBA00022989"/>
    </source>
</evidence>
<gene>
    <name evidence="9" type="ORF">A361_22365</name>
</gene>
<protein>
    <submittedName>
        <fullName evidence="9">Transporter</fullName>
    </submittedName>
</protein>
<dbReference type="Proteomes" id="UP000077856">
    <property type="component" value="Chromosome"/>
</dbReference>
<dbReference type="AlphaFoldDB" id="A0A160MIY8"/>
<dbReference type="RefSeq" id="WP_026041818.1">
    <property type="nucleotide sequence ID" value="NZ_CP015506.1"/>
</dbReference>
<keyword evidence="5" id="KW-0812">Transmembrane</keyword>
<dbReference type="eggNOG" id="COG2962">
    <property type="taxonomic scope" value="Bacteria"/>
</dbReference>
<reference evidence="9 10" key="1">
    <citation type="submission" date="2016-04" db="EMBL/GenBank/DDBJ databases">
        <title>Complete genome sequence of Bacillus oceanisediminis strain 2691.</title>
        <authorList>
            <person name="Jeong H."/>
            <person name="Kim H.J."/>
            <person name="Lee D.-W."/>
        </authorList>
    </citation>
    <scope>NUCLEOTIDE SEQUENCE [LARGE SCALE GENOMIC DNA]</scope>
    <source>
        <strain evidence="9 10">2691</strain>
    </source>
</reference>
<dbReference type="InterPro" id="IPR004626">
    <property type="entry name" value="RarD"/>
</dbReference>
<evidence type="ECO:0000256" key="2">
    <source>
        <dbReference type="ARBA" id="ARBA00007362"/>
    </source>
</evidence>
<dbReference type="Gene3D" id="1.10.3730.20">
    <property type="match status" value="1"/>
</dbReference>
<feature type="domain" description="EamA" evidence="8">
    <location>
        <begin position="8"/>
        <end position="148"/>
    </location>
</feature>
<comment type="subcellular location">
    <subcellularLocation>
        <location evidence="1">Cell membrane</location>
        <topology evidence="1">Multi-pass membrane protein</topology>
    </subcellularLocation>
</comment>
<dbReference type="EMBL" id="CP015506">
    <property type="protein sequence ID" value="AND42828.1"/>
    <property type="molecule type" value="Genomic_DNA"/>
</dbReference>
<evidence type="ECO:0000256" key="5">
    <source>
        <dbReference type="ARBA" id="ARBA00022692"/>
    </source>
</evidence>
<name>A0A160MIY8_9BACI</name>
<keyword evidence="4" id="KW-1003">Cell membrane</keyword>
<organism evidence="9 10">
    <name type="scientific">Cytobacillus oceanisediminis 2691</name>
    <dbReference type="NCBI Taxonomy" id="1196031"/>
    <lineage>
        <taxon>Bacteria</taxon>
        <taxon>Bacillati</taxon>
        <taxon>Bacillota</taxon>
        <taxon>Bacilli</taxon>
        <taxon>Bacillales</taxon>
        <taxon>Bacillaceae</taxon>
        <taxon>Cytobacillus</taxon>
    </lineage>
</organism>
<evidence type="ECO:0000256" key="7">
    <source>
        <dbReference type="ARBA" id="ARBA00023136"/>
    </source>
</evidence>
<dbReference type="PANTHER" id="PTHR22911">
    <property type="entry name" value="ACYL-MALONYL CONDENSING ENZYME-RELATED"/>
    <property type="match status" value="1"/>
</dbReference>
<proteinExistence type="inferred from homology"/>
<evidence type="ECO:0000313" key="10">
    <source>
        <dbReference type="Proteomes" id="UP000077856"/>
    </source>
</evidence>
<dbReference type="KEGG" id="bon:A361_22365"/>
<keyword evidence="7" id="KW-0472">Membrane</keyword>
<dbReference type="NCBIfam" id="TIGR00688">
    <property type="entry name" value="rarD"/>
    <property type="match status" value="1"/>
</dbReference>
<feature type="domain" description="EamA" evidence="8">
    <location>
        <begin position="157"/>
        <end position="287"/>
    </location>
</feature>
<dbReference type="SUPFAM" id="SSF103481">
    <property type="entry name" value="Multidrug resistance efflux transporter EmrE"/>
    <property type="match status" value="2"/>
</dbReference>
<evidence type="ECO:0000256" key="1">
    <source>
        <dbReference type="ARBA" id="ARBA00004651"/>
    </source>
</evidence>